<accession>Q5ZDE1</accession>
<organism evidence="2">
    <name type="scientific">Oryza sativa subsp. japonica</name>
    <name type="common">Rice</name>
    <dbReference type="NCBI Taxonomy" id="39947"/>
    <lineage>
        <taxon>Eukaryota</taxon>
        <taxon>Viridiplantae</taxon>
        <taxon>Streptophyta</taxon>
        <taxon>Embryophyta</taxon>
        <taxon>Tracheophyta</taxon>
        <taxon>Spermatophyta</taxon>
        <taxon>Magnoliopsida</taxon>
        <taxon>Liliopsida</taxon>
        <taxon>Poales</taxon>
        <taxon>Poaceae</taxon>
        <taxon>BOP clade</taxon>
        <taxon>Oryzoideae</taxon>
        <taxon>Oryzeae</taxon>
        <taxon>Oryzinae</taxon>
        <taxon>Oryza</taxon>
        <taxon>Oryza sativa</taxon>
    </lineage>
</organism>
<evidence type="ECO:0000256" key="1">
    <source>
        <dbReference type="SAM" id="MobiDB-lite"/>
    </source>
</evidence>
<dbReference type="EMBL" id="AP002971">
    <property type="protein sequence ID" value="BAD52621.1"/>
    <property type="molecule type" value="Genomic_DNA"/>
</dbReference>
<feature type="region of interest" description="Disordered" evidence="1">
    <location>
        <begin position="70"/>
        <end position="108"/>
    </location>
</feature>
<proteinExistence type="predicted"/>
<feature type="region of interest" description="Disordered" evidence="1">
    <location>
        <begin position="1"/>
        <end position="28"/>
    </location>
</feature>
<sequence length="108" mass="11005">MEPNAVLVVDGAASPAGRGEARSNYIGGGRRRWPWLVGVMVEMEAASGNGVDNGDERHVVVMVANQLSDKLGAKPSAIGSTKGGGRGQRLKRHGGGGGSSTKSGGKHQ</sequence>
<evidence type="ECO:0000313" key="2">
    <source>
        <dbReference type="EMBL" id="BAD52621.1"/>
    </source>
</evidence>
<dbReference type="Proteomes" id="UP000817658">
    <property type="component" value="Chromosome 1"/>
</dbReference>
<reference evidence="2" key="1">
    <citation type="journal article" date="2002" name="Nature">
        <title>The genome sequence and structure of rice chromosome 1.</title>
        <authorList>
            <person name="Sasaki T."/>
            <person name="Matsumoto T."/>
            <person name="Yamamoto K."/>
            <person name="Sakata K."/>
            <person name="Baba T."/>
            <person name="Katayose Y."/>
            <person name="Wu J."/>
            <person name="Niimura Y."/>
            <person name="Cheng Z."/>
            <person name="Nagamura Y."/>
            <person name="Antonio B.A."/>
            <person name="Kanamori H."/>
            <person name="Hosokawa S."/>
            <person name="Masukawa M."/>
            <person name="Arikawa K."/>
            <person name="Chiden Y."/>
            <person name="Hayashi M."/>
            <person name="Okamoto M."/>
            <person name="Ando T."/>
            <person name="Aoki H."/>
            <person name="Arita K."/>
            <person name="Hamada M."/>
            <person name="Harada C."/>
            <person name="Hijishita S."/>
            <person name="Honda M."/>
            <person name="Ichikawa Y."/>
            <person name="Idonuma A."/>
            <person name="Iijima M."/>
            <person name="Ikeda M."/>
            <person name="Ikeno M."/>
            <person name="Itoh S."/>
            <person name="Itoh T."/>
            <person name="Itoh Y."/>
            <person name="Itoh Y."/>
            <person name="Iwabuchi A."/>
            <person name="Kamiya K."/>
            <person name="Karasawa W."/>
            <person name="Katagiri S."/>
            <person name="Kikuta A."/>
            <person name="Kobayashi N."/>
            <person name="Kono I."/>
            <person name="Machita K."/>
            <person name="Maehara T."/>
            <person name="Mizuno H."/>
            <person name="Mizubayashi T."/>
            <person name="Mukai Y."/>
            <person name="Nagasaki H."/>
            <person name="Nakashima M."/>
            <person name="Nakama Y."/>
            <person name="Nakamichi Y."/>
            <person name="Nakamura M."/>
            <person name="Namiki N."/>
            <person name="Negishi M."/>
            <person name="Ohta I."/>
            <person name="Ono N."/>
            <person name="Saji S."/>
            <person name="Sakai K."/>
            <person name="Shibata M."/>
            <person name="Shimokawa T."/>
            <person name="Shomura A."/>
            <person name="Song J."/>
            <person name="Takazaki Y."/>
            <person name="Terasawa K."/>
            <person name="Tsuji K."/>
            <person name="Waki K."/>
            <person name="Yamagata H."/>
            <person name="Yamane H."/>
            <person name="Yoshiki S."/>
            <person name="Yoshihara R."/>
            <person name="Yukawa K."/>
            <person name="Zhong H."/>
            <person name="Iwama H."/>
            <person name="Endo T."/>
            <person name="Ito H."/>
            <person name="Hahn J.H."/>
            <person name="Kim H.I."/>
            <person name="Eun M.Y."/>
            <person name="Yano M."/>
            <person name="Jiang J."/>
            <person name="Gojobori T."/>
        </authorList>
    </citation>
    <scope>NUCLEOTIDE SEQUENCE [LARGE SCALE GENOMIC DNA]</scope>
</reference>
<gene>
    <name evidence="2" type="primary">P0537A05.34</name>
</gene>
<name>Q5ZDE1_ORYSJ</name>
<protein>
    <submittedName>
        <fullName evidence="2">Uncharacterized protein</fullName>
    </submittedName>
</protein>
<dbReference type="AlphaFoldDB" id="Q5ZDE1"/>